<dbReference type="Proteomes" id="UP000185744">
    <property type="component" value="Unassembled WGS sequence"/>
</dbReference>
<dbReference type="InterPro" id="IPR045747">
    <property type="entry name" value="CRISPR-assoc_prot_Cas6_N_sf"/>
</dbReference>
<evidence type="ECO:0000313" key="3">
    <source>
        <dbReference type="Proteomes" id="UP000185744"/>
    </source>
</evidence>
<dbReference type="CDD" id="cd21141">
    <property type="entry name" value="Cas6_III-like"/>
    <property type="match status" value="1"/>
</dbReference>
<dbReference type="Gene3D" id="3.30.70.1890">
    <property type="match status" value="1"/>
</dbReference>
<accession>A0A1Q6DWS8</accession>
<evidence type="ECO:0000259" key="1">
    <source>
        <dbReference type="Pfam" id="PF10040"/>
    </source>
</evidence>
<comment type="caution">
    <text evidence="2">The sequence shown here is derived from an EMBL/GenBank/DDBJ whole genome shotgun (WGS) entry which is preliminary data.</text>
</comment>
<keyword evidence="3" id="KW-1185">Reference proteome</keyword>
<name>A0A1Q6DWS8_METT1</name>
<dbReference type="AlphaFoldDB" id="A0A1Q6DWS8"/>
<protein>
    <submittedName>
        <fullName evidence="2">CRISPR-Cas system related protein Cas6, RAMP superfamily</fullName>
    </submittedName>
</protein>
<dbReference type="Pfam" id="PF10040">
    <property type="entry name" value="CRISPR_Cas6"/>
    <property type="match status" value="1"/>
</dbReference>
<sequence>MRKMPRKIKITAGPKNRFDLPDSDGYMLYSALLNKINESDNEISSHVHDTEFSSINVSNLDGKFSKPKTNRKHRKSVLPSEEYEFKIGVTDPKEAEIFQSLVEPLILNEGFIEFEDGSLRVEEFESSKVSFEEIFKEANEYEDPEILVQFETPTCIQFKDSKVTEMFPHRKAVFSSILSKWNGVVPNGFEIDISQEEIGRNIIEKPDNRSLEFHSVMVDRVDDENKGHKRPIFRQGFTGKCKYFFSKKTDQDFKMAVTALSLFSEFGGIGSSVSRGCGSVGIRIVNRS</sequence>
<dbReference type="STRING" id="1903181.BTN85_1309"/>
<evidence type="ECO:0000313" key="2">
    <source>
        <dbReference type="EMBL" id="OKY78806.1"/>
    </source>
</evidence>
<dbReference type="EMBL" id="MSDW01000001">
    <property type="protein sequence ID" value="OKY78806.1"/>
    <property type="molecule type" value="Genomic_DNA"/>
</dbReference>
<reference evidence="2" key="1">
    <citation type="submission" date="2016-12" db="EMBL/GenBank/DDBJ databases">
        <title>Discovery of methanogenic haloarchaea.</title>
        <authorList>
            <person name="Sorokin D.Y."/>
            <person name="Makarova K.S."/>
            <person name="Abbas B."/>
            <person name="Ferrer M."/>
            <person name="Golyshin P.N."/>
        </authorList>
    </citation>
    <scope>NUCLEOTIDE SEQUENCE [LARGE SCALE GENOMIC DNA]</scope>
    <source>
        <strain evidence="2">HMET1</strain>
    </source>
</reference>
<dbReference type="Gene3D" id="3.30.70.1900">
    <property type="match status" value="1"/>
</dbReference>
<dbReference type="InParanoid" id="A0A1Q6DWS8"/>
<feature type="domain" description="CRISPR-associated protein Cas6 C-terminal" evidence="1">
    <location>
        <begin position="148"/>
        <end position="280"/>
    </location>
</feature>
<organism evidence="2 3">
    <name type="scientific">Methanohalarchaeum thermophilum</name>
    <dbReference type="NCBI Taxonomy" id="1903181"/>
    <lineage>
        <taxon>Archaea</taxon>
        <taxon>Methanobacteriati</taxon>
        <taxon>Methanobacteriota</taxon>
        <taxon>Methanonatronarchaeia</taxon>
        <taxon>Methanonatronarchaeales</taxon>
        <taxon>Methanonatronarchaeaceae</taxon>
        <taxon>Candidatus Methanohalarchaeum</taxon>
    </lineage>
</organism>
<dbReference type="InterPro" id="IPR019267">
    <property type="entry name" value="CRISPR-assoc_Cas6_C"/>
</dbReference>
<proteinExistence type="predicted"/>
<gene>
    <name evidence="2" type="ORF">BTN85_1309</name>
</gene>